<evidence type="ECO:0000313" key="12">
    <source>
        <dbReference type="EMBL" id="AOW07938.1"/>
    </source>
</evidence>
<dbReference type="SUPFAM" id="SSF52540">
    <property type="entry name" value="P-loop containing nucleoside triphosphate hydrolases"/>
    <property type="match status" value="2"/>
</dbReference>
<feature type="binding site" evidence="8">
    <location>
        <position position="67"/>
    </location>
    <ligand>
        <name>ATP</name>
        <dbReference type="ChEBI" id="CHEBI:30616"/>
    </ligand>
</feature>
<evidence type="ECO:0000313" key="15">
    <source>
        <dbReference type="Proteomes" id="UP000256601"/>
    </source>
</evidence>
<evidence type="ECO:0000256" key="7">
    <source>
        <dbReference type="ARBA" id="ARBA00023242"/>
    </source>
</evidence>
<evidence type="ECO:0000256" key="1">
    <source>
        <dbReference type="ARBA" id="ARBA00004123"/>
    </source>
</evidence>
<evidence type="ECO:0000256" key="8">
    <source>
        <dbReference type="HAMAP-Rule" id="MF_03035"/>
    </source>
</evidence>
<dbReference type="InterPro" id="IPR038239">
    <property type="entry name" value="Clp1_N_sf"/>
</dbReference>
<dbReference type="GO" id="GO:0005524">
    <property type="term" value="F:ATP binding"/>
    <property type="evidence" value="ECO:0007669"/>
    <property type="project" value="UniProtKB-UniRule"/>
</dbReference>
<evidence type="ECO:0000313" key="14">
    <source>
        <dbReference type="Proteomes" id="UP000182444"/>
    </source>
</evidence>
<feature type="domain" description="Clp1 C-terminal" evidence="9">
    <location>
        <begin position="346"/>
        <end position="450"/>
    </location>
</feature>
<dbReference type="InterPro" id="IPR038238">
    <property type="entry name" value="Clp1_C_sf"/>
</dbReference>
<feature type="binding site" evidence="8">
    <location>
        <begin position="137"/>
        <end position="142"/>
    </location>
    <ligand>
        <name>ATP</name>
        <dbReference type="ChEBI" id="CHEBI:30616"/>
    </ligand>
</feature>
<dbReference type="VEuPathDB" id="FungiDB:YALI1_F38684g"/>
<accession>A0A1D8NQM1</accession>
<reference evidence="12 14" key="1">
    <citation type="journal article" date="2016" name="PLoS ONE">
        <title>Sequence Assembly of Yarrowia lipolytica Strain W29/CLIB89 Shows Transposable Element Diversity.</title>
        <authorList>
            <person name="Magnan C."/>
            <person name="Yu J."/>
            <person name="Chang I."/>
            <person name="Jahn E."/>
            <person name="Kanomata Y."/>
            <person name="Wu J."/>
            <person name="Zeller M."/>
            <person name="Oakes M."/>
            <person name="Baldi P."/>
            <person name="Sandmeyer S."/>
        </authorList>
    </citation>
    <scope>NUCLEOTIDE SEQUENCE [LARGE SCALE GENOMIC DNA]</scope>
    <source>
        <strain evidence="12">CLIB89</strain>
        <strain evidence="14">CLIB89(W29)</strain>
    </source>
</reference>
<dbReference type="GO" id="GO:0005849">
    <property type="term" value="C:mRNA cleavage factor complex"/>
    <property type="evidence" value="ECO:0007669"/>
    <property type="project" value="UniProtKB-UniRule"/>
</dbReference>
<dbReference type="Gene3D" id="2.60.120.1030">
    <property type="entry name" value="Clp1, DNA binding domain"/>
    <property type="match status" value="1"/>
</dbReference>
<comment type="subunit">
    <text evidence="8">Component of a pre-mRNA cleavage factor complex. Interacts directly with PCF11.</text>
</comment>
<dbReference type="Gene3D" id="2.40.30.330">
    <property type="entry name" value="Pre-mRNA cleavage complex subunit Clp1, C-terminal domain"/>
    <property type="match status" value="1"/>
</dbReference>
<evidence type="ECO:0000256" key="4">
    <source>
        <dbReference type="ARBA" id="ARBA00022664"/>
    </source>
</evidence>
<proteinExistence type="inferred from homology"/>
<dbReference type="PANTHER" id="PTHR12755">
    <property type="entry name" value="CLEAVAGE/POLYADENYLATION FACTOR IA SUBUNIT CLP1P"/>
    <property type="match status" value="1"/>
</dbReference>
<dbReference type="VEuPathDB" id="FungiDB:YALI0_F31031g"/>
<dbReference type="Proteomes" id="UP000256601">
    <property type="component" value="Unassembled WGS sequence"/>
</dbReference>
<evidence type="ECO:0000259" key="9">
    <source>
        <dbReference type="Pfam" id="PF06807"/>
    </source>
</evidence>
<dbReference type="InterPro" id="IPR032324">
    <property type="entry name" value="Clp1_N"/>
</dbReference>
<comment type="function">
    <text evidence="8">Required for endonucleolytic cleavage during polyadenylation-dependent pre-mRNA 3'-end formation.</text>
</comment>
<dbReference type="EMBL" id="CP017558">
    <property type="protein sequence ID" value="AOW07938.1"/>
    <property type="molecule type" value="Genomic_DNA"/>
</dbReference>
<protein>
    <recommendedName>
        <fullName evidence="3">Polynucleotide 5'-hydroxyl-kinase GRC3</fullName>
    </recommendedName>
    <alternativeName>
        <fullName evidence="2">Polynucleotide 5'-hydroxyl-kinase grc3</fullName>
    </alternativeName>
</protein>
<dbReference type="SMR" id="A0A1D8NQM1"/>
<dbReference type="GO" id="GO:0031124">
    <property type="term" value="P:mRNA 3'-end processing"/>
    <property type="evidence" value="ECO:0007669"/>
    <property type="project" value="UniProtKB-UniRule"/>
</dbReference>
<feature type="binding site" evidence="8">
    <location>
        <position position="29"/>
    </location>
    <ligand>
        <name>ATP</name>
        <dbReference type="ChEBI" id="CHEBI:30616"/>
    </ligand>
</feature>
<evidence type="ECO:0000259" key="10">
    <source>
        <dbReference type="Pfam" id="PF16573"/>
    </source>
</evidence>
<evidence type="ECO:0000256" key="3">
    <source>
        <dbReference type="ARBA" id="ARBA00019824"/>
    </source>
</evidence>
<dbReference type="Pfam" id="PF16575">
    <property type="entry name" value="CLP1_P"/>
    <property type="match status" value="1"/>
</dbReference>
<dbReference type="PANTHER" id="PTHR12755:SF6">
    <property type="entry name" value="POLYRIBONUCLEOTIDE 5'-HYDROXYL-KINASE CLP1"/>
    <property type="match status" value="1"/>
</dbReference>
<dbReference type="eggNOG" id="KOG2749">
    <property type="taxonomic scope" value="Eukaryota"/>
</dbReference>
<dbReference type="InterPro" id="IPR028606">
    <property type="entry name" value="Clp1"/>
</dbReference>
<dbReference type="GO" id="GO:0006388">
    <property type="term" value="P:tRNA splicing, via endonucleolytic cleavage and ligation"/>
    <property type="evidence" value="ECO:0007669"/>
    <property type="project" value="TreeGrafter"/>
</dbReference>
<dbReference type="InterPro" id="IPR045116">
    <property type="entry name" value="Clp1/Grc3"/>
</dbReference>
<organism evidence="12 14">
    <name type="scientific">Yarrowia lipolytica</name>
    <name type="common">Candida lipolytica</name>
    <dbReference type="NCBI Taxonomy" id="4952"/>
    <lineage>
        <taxon>Eukaryota</taxon>
        <taxon>Fungi</taxon>
        <taxon>Dikarya</taxon>
        <taxon>Ascomycota</taxon>
        <taxon>Saccharomycotina</taxon>
        <taxon>Dipodascomycetes</taxon>
        <taxon>Dipodascales</taxon>
        <taxon>Dipodascales incertae sedis</taxon>
        <taxon>Yarrowia</taxon>
    </lineage>
</organism>
<dbReference type="EMBL" id="KZ858949">
    <property type="protein sequence ID" value="RDW28892.1"/>
    <property type="molecule type" value="Genomic_DNA"/>
</dbReference>
<keyword evidence="6 8" id="KW-0067">ATP-binding</keyword>
<dbReference type="InterPro" id="IPR010655">
    <property type="entry name" value="Clp1_C"/>
</dbReference>
<evidence type="ECO:0000313" key="13">
    <source>
        <dbReference type="EMBL" id="RDW28892.1"/>
    </source>
</evidence>
<keyword evidence="4 8" id="KW-0507">mRNA processing</keyword>
<dbReference type="Proteomes" id="UP000182444">
    <property type="component" value="Chromosome 1F"/>
</dbReference>
<feature type="domain" description="Clp1 N-terminal" evidence="10">
    <location>
        <begin position="24"/>
        <end position="118"/>
    </location>
</feature>
<evidence type="ECO:0000256" key="2">
    <source>
        <dbReference type="ARBA" id="ARBA00018706"/>
    </source>
</evidence>
<dbReference type="HAMAP" id="MF_03035">
    <property type="entry name" value="Clp1"/>
    <property type="match status" value="1"/>
</dbReference>
<evidence type="ECO:0000259" key="11">
    <source>
        <dbReference type="Pfam" id="PF16575"/>
    </source>
</evidence>
<keyword evidence="5 8" id="KW-0547">Nucleotide-binding</keyword>
<comment type="subcellular location">
    <subcellularLocation>
        <location evidence="1 8">Nucleus</location>
    </subcellularLocation>
</comment>
<gene>
    <name evidence="8" type="primary">CLP1</name>
    <name evidence="13" type="ORF">B0I71DRAFT_126844</name>
    <name evidence="12" type="ORF">YALI1_F38684g</name>
</gene>
<comment type="similarity">
    <text evidence="8">Belongs to the Clp1 family. Clp1 subfamily.</text>
</comment>
<dbReference type="Pfam" id="PF06807">
    <property type="entry name" value="Clp1"/>
    <property type="match status" value="1"/>
</dbReference>
<dbReference type="OMA" id="VQYVNCH"/>
<evidence type="ECO:0000256" key="6">
    <source>
        <dbReference type="ARBA" id="ARBA00022840"/>
    </source>
</evidence>
<dbReference type="InterPro" id="IPR032319">
    <property type="entry name" value="CLP1_P"/>
</dbReference>
<keyword evidence="7 8" id="KW-0539">Nucleus</keyword>
<dbReference type="Gene3D" id="3.40.50.300">
    <property type="entry name" value="P-loop containing nucleotide triphosphate hydrolases"/>
    <property type="match status" value="1"/>
</dbReference>
<dbReference type="AlphaFoldDB" id="A0A1D8NQM1"/>
<reference evidence="13 15" key="2">
    <citation type="submission" date="2018-07" db="EMBL/GenBank/DDBJ databases">
        <title>Draft Genome Assemblies for Five Robust Yarrowia lipolytica Strains Exhibiting High Lipid Production and Pentose Sugar Utilization and Sugar Alcohol Secretion from Undetoxified Lignocellulosic Biomass Hydrolysates.</title>
        <authorList>
            <consortium name="DOE Joint Genome Institute"/>
            <person name="Walker C."/>
            <person name="Ryu S."/>
            <person name="Na H."/>
            <person name="Zane M."/>
            <person name="LaButti K."/>
            <person name="Lipzen A."/>
            <person name="Haridas S."/>
            <person name="Barry K."/>
            <person name="Grigoriev I.V."/>
            <person name="Quarterman J."/>
            <person name="Slininger P."/>
            <person name="Dien B."/>
            <person name="Trinh C.T."/>
        </authorList>
    </citation>
    <scope>NUCLEOTIDE SEQUENCE [LARGE SCALE GENOMIC DNA]</scope>
    <source>
        <strain evidence="13 15">YB392</strain>
    </source>
</reference>
<dbReference type="KEGG" id="yli:2907659"/>
<dbReference type="InterPro" id="IPR027417">
    <property type="entry name" value="P-loop_NTPase"/>
</dbReference>
<evidence type="ECO:0000256" key="5">
    <source>
        <dbReference type="ARBA" id="ARBA00022741"/>
    </source>
</evidence>
<dbReference type="GO" id="GO:0051731">
    <property type="term" value="F:polynucleotide 5'-hydroxyl-kinase activity"/>
    <property type="evidence" value="ECO:0007669"/>
    <property type="project" value="InterPro"/>
</dbReference>
<name>A0A1D8NQM1_YARLL</name>
<sequence>MSLPGLNFSTTETNTTESTHTIDLKPETEWRYEVAIGGTLHVTLKSGTAEIFGTELPPNKELSIQGKGSIYTWQGCQFVYTAIAGPKGLMSDYTTEDTPHMTMAINLHFALEKMRNEAEQKPKDVAGPRVLIAGPPNSGKTSLAKILLAYATKCDRKPIYISLDPTSVNLGPPGGVHAVQITDLLDVETYGGFGSSEISGPQKLQPLILLSKYFGLEKTTDNFKLFKRSVAQLAVPVLSKLAHDVEAQKSGLIIDTPRVPGNQNKTIEVNLLTDVVSDFGVNVIVVIGNDRLYADLMKKYPVGASGPTVVKVPAFACMDDDESYNRDAQQQEIQQYFYGDAKDMKLGPRIVTVDFSTLHVYKIKPSTQFDDDKADMLERVAEANILPNTVLTVMHAVPGSSEKEILDSEVQGYLHVTEVDEEKNKVKILTPVPGRLPSQVMLLGDTRYHE</sequence>
<dbReference type="GeneID" id="2907659"/>
<dbReference type="Pfam" id="PF16573">
    <property type="entry name" value="CLP1_N"/>
    <property type="match status" value="1"/>
</dbReference>
<feature type="domain" description="Clp1 P-loop" evidence="11">
    <location>
        <begin position="134"/>
        <end position="339"/>
    </location>
</feature>